<gene>
    <name evidence="1" type="ORF">HHA04nite_23390</name>
</gene>
<evidence type="ECO:0008006" key="3">
    <source>
        <dbReference type="Google" id="ProtNLM"/>
    </source>
</evidence>
<proteinExistence type="predicted"/>
<dbReference type="Proteomes" id="UP000321121">
    <property type="component" value="Unassembled WGS sequence"/>
</dbReference>
<accession>A0ABQ0U5Z4</accession>
<keyword evidence="2" id="KW-1185">Reference proteome</keyword>
<evidence type="ECO:0000313" key="1">
    <source>
        <dbReference type="EMBL" id="GEK73795.1"/>
    </source>
</evidence>
<dbReference type="InterPro" id="IPR007411">
    <property type="entry name" value="EpmC"/>
</dbReference>
<dbReference type="EMBL" id="BJUS01000029">
    <property type="protein sequence ID" value="GEK73795.1"/>
    <property type="molecule type" value="Genomic_DNA"/>
</dbReference>
<organism evidence="1 2">
    <name type="scientific">Halomonas halophila</name>
    <dbReference type="NCBI Taxonomy" id="29573"/>
    <lineage>
        <taxon>Bacteria</taxon>
        <taxon>Pseudomonadati</taxon>
        <taxon>Pseudomonadota</taxon>
        <taxon>Gammaproteobacteria</taxon>
        <taxon>Oceanospirillales</taxon>
        <taxon>Halomonadaceae</taxon>
        <taxon>Halomonas</taxon>
    </lineage>
</organism>
<evidence type="ECO:0000313" key="2">
    <source>
        <dbReference type="Proteomes" id="UP000321121"/>
    </source>
</evidence>
<comment type="caution">
    <text evidence="1">The sequence shown here is derived from an EMBL/GenBank/DDBJ whole genome shotgun (WGS) entry which is preliminary data.</text>
</comment>
<dbReference type="Pfam" id="PF04315">
    <property type="entry name" value="EpmC"/>
    <property type="match status" value="1"/>
</dbReference>
<name>A0ABQ0U5Z4_9GAMM</name>
<sequence>MGEGEAHGAWQAPDLAVFAAGPASLYCAAHSRPAGARVSHRLEDVIALFDGLFLPACNTRLVRGGDEPLYLPADAETPWHRVIFARGFYASALHEISHWCIAGARRRELEDYGYWYLPDGRDADQQRDFEAVEVAPQALESLFAAACGHRFQVSVDNLGEVEVDREGFAERVAARAARYEREGLPARAEAFRTALAVFYGQGRERGEGAPLEAALVAGRACLERREAPAAEPA</sequence>
<reference evidence="1 2" key="1">
    <citation type="submission" date="2019-07" db="EMBL/GenBank/DDBJ databases">
        <title>Whole genome shotgun sequence of Halomonas halophila NBRC 102604.</title>
        <authorList>
            <person name="Hosoyama A."/>
            <person name="Uohara A."/>
            <person name="Ohji S."/>
            <person name="Ichikawa N."/>
        </authorList>
    </citation>
    <scope>NUCLEOTIDE SEQUENCE [LARGE SCALE GENOMIC DNA]</scope>
    <source>
        <strain evidence="1 2">NBRC 102604</strain>
    </source>
</reference>
<protein>
    <recommendedName>
        <fullName evidence="3">Elongation factor P hydroxylase</fullName>
    </recommendedName>
</protein>